<comment type="subcellular location">
    <subcellularLocation>
        <location evidence="1">Cytoplasmic vesicle</location>
        <location evidence="1">Autophagosome</location>
    </subcellularLocation>
</comment>
<dbReference type="CDD" id="cd05992">
    <property type="entry name" value="PB1"/>
    <property type="match status" value="1"/>
</dbReference>
<dbReference type="InterPro" id="IPR015940">
    <property type="entry name" value="UBA"/>
</dbReference>
<evidence type="ECO:0000256" key="1">
    <source>
        <dbReference type="ARBA" id="ARBA00004419"/>
    </source>
</evidence>
<feature type="domain" description="UBA" evidence="4">
    <location>
        <begin position="369"/>
        <end position="412"/>
    </location>
</feature>
<dbReference type="InterPro" id="IPR000270">
    <property type="entry name" value="PB1_dom"/>
</dbReference>
<evidence type="ECO:0000256" key="3">
    <source>
        <dbReference type="SAM" id="MobiDB-lite"/>
    </source>
</evidence>
<dbReference type="InterPro" id="IPR032350">
    <property type="entry name" value="Nbr1_FW"/>
</dbReference>
<dbReference type="OrthoDB" id="661148at2759"/>
<accession>A0A9Q0RD78</accession>
<name>A0A9Q0RD78_ANAIG</name>
<dbReference type="Gene3D" id="1.10.8.10">
    <property type="entry name" value="DNA helicase RuvA subunit, C-terminal domain"/>
    <property type="match status" value="1"/>
</dbReference>
<protein>
    <submittedName>
        <fullName evidence="5">Protein ilrun</fullName>
    </submittedName>
</protein>
<sequence>MITIKCDYNQDLRRFSVERDSSYSKICDKITERYEKIPKDKIILKYMNEAKEWITFPQNTTLDKIVSQDAKLVRLQIELGEIEKENEKEKQKENPKENSKKEEEIEKTPIKEELKKQPQEIESLFQGLNQAFNVVMELVSNSELVTTFSKIREKLRGHLEELFGKGSENRQKYIEKSLNEFRNEMKISEEIESQLTFIFSELADKMIQLRIEIKPENLNLKNLCEKLSQLVNQITQNNIEKPKVEKTLPDRSKESIKFEKHLRVLDSAEFQPNETFTKGWRFRNNGSCDWEEGLTIKWFGGNDLRRNREVVKIPPKKPGETVDVFLKMQAPSEPGRYVGYYRIVFSDDFHFGEQFFVVIHVIEPKKLSEEDTKLFQGLKQLEELGFTDKERNRRLLKQFDYDVTRVTEELLK</sequence>
<dbReference type="AlphaFoldDB" id="A0A9Q0RD78"/>
<dbReference type="GO" id="GO:0005776">
    <property type="term" value="C:autophagosome"/>
    <property type="evidence" value="ECO:0007669"/>
    <property type="project" value="UniProtKB-SubCell"/>
</dbReference>
<dbReference type="PANTHER" id="PTHR20930:SF0">
    <property type="entry name" value="PROTEIN ILRUN"/>
    <property type="match status" value="1"/>
</dbReference>
<keyword evidence="2" id="KW-0968">Cytoplasmic vesicle</keyword>
<organism evidence="5 6">
    <name type="scientific">Anaeramoeba ignava</name>
    <name type="common">Anaerobic marine amoeba</name>
    <dbReference type="NCBI Taxonomy" id="1746090"/>
    <lineage>
        <taxon>Eukaryota</taxon>
        <taxon>Metamonada</taxon>
        <taxon>Anaeramoebidae</taxon>
        <taxon>Anaeramoeba</taxon>
    </lineage>
</organism>
<evidence type="ECO:0000259" key="4">
    <source>
        <dbReference type="PROSITE" id="PS50030"/>
    </source>
</evidence>
<feature type="region of interest" description="Disordered" evidence="3">
    <location>
        <begin position="85"/>
        <end position="113"/>
    </location>
</feature>
<dbReference type="SUPFAM" id="SSF46934">
    <property type="entry name" value="UBA-like"/>
    <property type="match status" value="1"/>
</dbReference>
<keyword evidence="6" id="KW-1185">Reference proteome</keyword>
<evidence type="ECO:0000313" key="6">
    <source>
        <dbReference type="Proteomes" id="UP001149090"/>
    </source>
</evidence>
<gene>
    <name evidence="5" type="ORF">M0811_07298</name>
</gene>
<dbReference type="Gene3D" id="3.10.20.90">
    <property type="entry name" value="Phosphatidylinositol 3-kinase Catalytic Subunit, Chain A, domain 1"/>
    <property type="match status" value="1"/>
</dbReference>
<proteinExistence type="predicted"/>
<dbReference type="Pfam" id="PF16158">
    <property type="entry name" value="N_BRCA1_IG"/>
    <property type="match status" value="1"/>
</dbReference>
<evidence type="ECO:0000313" key="5">
    <source>
        <dbReference type="EMBL" id="KAJ5075328.1"/>
    </source>
</evidence>
<evidence type="ECO:0000256" key="2">
    <source>
        <dbReference type="ARBA" id="ARBA00023329"/>
    </source>
</evidence>
<dbReference type="PROSITE" id="PS50030">
    <property type="entry name" value="UBA"/>
    <property type="match status" value="1"/>
</dbReference>
<dbReference type="CDD" id="cd14947">
    <property type="entry name" value="NBR1_like"/>
    <property type="match status" value="1"/>
</dbReference>
<dbReference type="Gene3D" id="2.60.40.10">
    <property type="entry name" value="Immunoglobulins"/>
    <property type="match status" value="1"/>
</dbReference>
<dbReference type="Pfam" id="PF00564">
    <property type="entry name" value="PB1"/>
    <property type="match status" value="1"/>
</dbReference>
<dbReference type="PANTHER" id="PTHR20930">
    <property type="entry name" value="OVARIAN CARCINOMA ANTIGEN CA125-RELATED"/>
    <property type="match status" value="1"/>
</dbReference>
<dbReference type="Proteomes" id="UP001149090">
    <property type="component" value="Unassembled WGS sequence"/>
</dbReference>
<comment type="caution">
    <text evidence="5">The sequence shown here is derived from an EMBL/GenBank/DDBJ whole genome shotgun (WGS) entry which is preliminary data.</text>
</comment>
<dbReference type="InterPro" id="IPR009060">
    <property type="entry name" value="UBA-like_sf"/>
</dbReference>
<reference evidence="5" key="1">
    <citation type="submission" date="2022-10" db="EMBL/GenBank/DDBJ databases">
        <title>Novel sulphate-reducing endosymbionts in the free-living metamonad Anaeramoeba.</title>
        <authorList>
            <person name="Jerlstrom-Hultqvist J."/>
            <person name="Cepicka I."/>
            <person name="Gallot-Lavallee L."/>
            <person name="Salas-Leiva D."/>
            <person name="Curtis B.A."/>
            <person name="Zahonova K."/>
            <person name="Pipaliya S."/>
            <person name="Dacks J."/>
            <person name="Roger A.J."/>
        </authorList>
    </citation>
    <scope>NUCLEOTIDE SEQUENCE</scope>
    <source>
        <strain evidence="5">BMAN</strain>
    </source>
</reference>
<dbReference type="GO" id="GO:0031410">
    <property type="term" value="C:cytoplasmic vesicle"/>
    <property type="evidence" value="ECO:0007669"/>
    <property type="project" value="UniProtKB-KW"/>
</dbReference>
<dbReference type="SUPFAM" id="SSF54277">
    <property type="entry name" value="CAD &amp; PB1 domains"/>
    <property type="match status" value="1"/>
</dbReference>
<dbReference type="EMBL" id="JAPDFW010000065">
    <property type="protein sequence ID" value="KAJ5075328.1"/>
    <property type="molecule type" value="Genomic_DNA"/>
</dbReference>
<dbReference type="InterPro" id="IPR013783">
    <property type="entry name" value="Ig-like_fold"/>
</dbReference>